<feature type="compositionally biased region" description="Low complexity" evidence="1">
    <location>
        <begin position="471"/>
        <end position="484"/>
    </location>
</feature>
<feature type="region of interest" description="Disordered" evidence="1">
    <location>
        <begin position="416"/>
        <end position="510"/>
    </location>
</feature>
<gene>
    <name evidence="3" type="ORF">K489DRAFT_378764</name>
</gene>
<evidence type="ECO:0000256" key="1">
    <source>
        <dbReference type="SAM" id="MobiDB-lite"/>
    </source>
</evidence>
<feature type="compositionally biased region" description="Basic and acidic residues" evidence="1">
    <location>
        <begin position="430"/>
        <end position="464"/>
    </location>
</feature>
<keyword evidence="2" id="KW-1185">Reference proteome</keyword>
<dbReference type="RefSeq" id="XP_033461392.1">
    <property type="nucleotide sequence ID" value="XM_033604482.1"/>
</dbReference>
<dbReference type="AlphaFoldDB" id="A0A6J3M8H2"/>
<reference evidence="3" key="3">
    <citation type="submission" date="2025-08" db="UniProtKB">
        <authorList>
            <consortium name="RefSeq"/>
        </authorList>
    </citation>
    <scope>IDENTIFICATION</scope>
    <source>
        <strain evidence="3">CBS 342.82</strain>
    </source>
</reference>
<organism evidence="3">
    <name type="scientific">Dissoconium aciculare CBS 342.82</name>
    <dbReference type="NCBI Taxonomy" id="1314786"/>
    <lineage>
        <taxon>Eukaryota</taxon>
        <taxon>Fungi</taxon>
        <taxon>Dikarya</taxon>
        <taxon>Ascomycota</taxon>
        <taxon>Pezizomycotina</taxon>
        <taxon>Dothideomycetes</taxon>
        <taxon>Dothideomycetidae</taxon>
        <taxon>Mycosphaerellales</taxon>
        <taxon>Dissoconiaceae</taxon>
        <taxon>Dissoconium</taxon>
    </lineage>
</organism>
<dbReference type="OrthoDB" id="5421971at2759"/>
<proteinExistence type="predicted"/>
<feature type="compositionally biased region" description="Low complexity" evidence="1">
    <location>
        <begin position="416"/>
        <end position="429"/>
    </location>
</feature>
<dbReference type="GeneID" id="54362282"/>
<feature type="region of interest" description="Disordered" evidence="1">
    <location>
        <begin position="213"/>
        <end position="262"/>
    </location>
</feature>
<evidence type="ECO:0000313" key="3">
    <source>
        <dbReference type="RefSeq" id="XP_033461392.1"/>
    </source>
</evidence>
<evidence type="ECO:0000313" key="2">
    <source>
        <dbReference type="Proteomes" id="UP000504637"/>
    </source>
</evidence>
<feature type="region of interest" description="Disordered" evidence="1">
    <location>
        <begin position="279"/>
        <end position="401"/>
    </location>
</feature>
<protein>
    <submittedName>
        <fullName evidence="3">Uncharacterized protein</fullName>
    </submittedName>
</protein>
<feature type="compositionally biased region" description="Polar residues" evidence="1">
    <location>
        <begin position="351"/>
        <end position="370"/>
    </location>
</feature>
<name>A0A6J3M8H2_9PEZI</name>
<sequence length="510" mass="55023">MYRTNDPRFRRRLNELGQTLESANETAQSSIYIFGQNYIRPCLDSVGSCLTTCVDASCPSLNLTQRDRIRRQRGRGRSTGRAESSFDFYDDWDEDENDGLLGWGNDEFDRLVGAGNGTDNNNTSGLGYGTLSASAQPGRTGSMAYQPKVSKRKGTLLPGEMGAEPPIIAKPTFFGRLFGGKSLRYKPSAADLQEHPGTLRLGRNITEGEALLEDLEDDDARGTGRRRARLRSGTTGSADTRDSYSSRGDLFPSDEELEDDAVPLDDEFAMVLERRILGSGADTENSSGRSHSDGQNPYYSRGGRVRGKRTSSNRSRASTRRTLSSRSSMSGRIGSGSRVASGASLAEILPGQQTQDYLQSETISPEQTFSPEAEVPSLSDLKLEERALEREEEADVERRRNEAHVLALKRGLASAAAAAAATAAGSSGPAHDEFIGDETKDGVSRPDDSISESEKETLPPRSVDDAEAEDQQAATTATTDATSDASKDIGGPSQDYTGTAKTNEIDGKPL</sequence>
<feature type="compositionally biased region" description="Polar residues" evidence="1">
    <location>
        <begin position="282"/>
        <end position="298"/>
    </location>
</feature>
<feature type="compositionally biased region" description="Acidic residues" evidence="1">
    <location>
        <begin position="252"/>
        <end position="262"/>
    </location>
</feature>
<dbReference type="Proteomes" id="UP000504637">
    <property type="component" value="Unplaced"/>
</dbReference>
<reference evidence="3" key="1">
    <citation type="submission" date="2020-01" db="EMBL/GenBank/DDBJ databases">
        <authorList>
            <consortium name="DOE Joint Genome Institute"/>
            <person name="Haridas S."/>
            <person name="Albert R."/>
            <person name="Binder M."/>
            <person name="Bloem J."/>
            <person name="Labutti K."/>
            <person name="Salamov A."/>
            <person name="Andreopoulos B."/>
            <person name="Baker S.E."/>
            <person name="Barry K."/>
            <person name="Bills G."/>
            <person name="Bluhm B.H."/>
            <person name="Cannon C."/>
            <person name="Castanera R."/>
            <person name="Culley D.E."/>
            <person name="Daum C."/>
            <person name="Ezra D."/>
            <person name="Gonzalez J.B."/>
            <person name="Henrissat B."/>
            <person name="Kuo A."/>
            <person name="Liang C."/>
            <person name="Lipzen A."/>
            <person name="Lutzoni F."/>
            <person name="Magnuson J."/>
            <person name="Mondo S."/>
            <person name="Nolan M."/>
            <person name="Ohm R."/>
            <person name="Pangilinan J."/>
            <person name="Park H.-J."/>
            <person name="Ramirez L."/>
            <person name="Alfaro M."/>
            <person name="Sun H."/>
            <person name="Tritt A."/>
            <person name="Yoshinaga Y."/>
            <person name="Zwiers L.-H."/>
            <person name="Turgeon B.G."/>
            <person name="Goodwin S.B."/>
            <person name="Spatafora J.W."/>
            <person name="Crous P.W."/>
            <person name="Grigoriev I.V."/>
        </authorList>
    </citation>
    <scope>NUCLEOTIDE SEQUENCE</scope>
    <source>
        <strain evidence="3">CBS 342.82</strain>
    </source>
</reference>
<feature type="compositionally biased region" description="Low complexity" evidence="1">
    <location>
        <begin position="312"/>
        <end position="338"/>
    </location>
</feature>
<reference evidence="3" key="2">
    <citation type="submission" date="2020-04" db="EMBL/GenBank/DDBJ databases">
        <authorList>
            <consortium name="NCBI Genome Project"/>
        </authorList>
    </citation>
    <scope>NUCLEOTIDE SEQUENCE</scope>
    <source>
        <strain evidence="3">CBS 342.82</strain>
    </source>
</reference>
<accession>A0A6J3M8H2</accession>